<dbReference type="Pfam" id="PF00107">
    <property type="entry name" value="ADH_zinc_N"/>
    <property type="match status" value="1"/>
</dbReference>
<dbReference type="AlphaFoldDB" id="A0A845QEF5"/>
<organism evidence="2 3">
    <name type="scientific">Pyruvatibacter mobilis</name>
    <dbReference type="NCBI Taxonomy" id="1712261"/>
    <lineage>
        <taxon>Bacteria</taxon>
        <taxon>Pseudomonadati</taxon>
        <taxon>Pseudomonadota</taxon>
        <taxon>Alphaproteobacteria</taxon>
        <taxon>Hyphomicrobiales</taxon>
        <taxon>Parvibaculaceae</taxon>
        <taxon>Pyruvatibacter</taxon>
    </lineage>
</organism>
<dbReference type="OrthoDB" id="4190732at2"/>
<dbReference type="GO" id="GO:0016491">
    <property type="term" value="F:oxidoreductase activity"/>
    <property type="evidence" value="ECO:0007669"/>
    <property type="project" value="InterPro"/>
</dbReference>
<evidence type="ECO:0000313" key="2">
    <source>
        <dbReference type="EMBL" id="NBG96411.1"/>
    </source>
</evidence>
<dbReference type="PANTHER" id="PTHR43677">
    <property type="entry name" value="SHORT-CHAIN DEHYDROGENASE/REDUCTASE"/>
    <property type="match status" value="1"/>
</dbReference>
<feature type="domain" description="Enoyl reductase (ER)" evidence="1">
    <location>
        <begin position="10"/>
        <end position="321"/>
    </location>
</feature>
<comment type="caution">
    <text evidence="2">The sequence shown here is derived from an EMBL/GenBank/DDBJ whole genome shotgun (WGS) entry which is preliminary data.</text>
</comment>
<dbReference type="InterPro" id="IPR036291">
    <property type="entry name" value="NAD(P)-bd_dom_sf"/>
</dbReference>
<sequence>MKAAVVETFGPPETLTFKEVPDPVPGPGEVVVDVTAAGVGYVDGLLVQGLYQVKPPLPYVPGNEFAGVISAVGDKVTHLAVGQRVMGTAPGAYADKLKAPALICLPTPDDMSDAIAAGFAISYATALYAWRDCGKAQAGETALVLGAAGGVGQAAIAVAKTMGLRVIAAASTEDKRAAAMAAGADEAVDYTADNWRDTLKALTRESGLDLVYDPVGGTLAEAAMRSLSPGGRHLVVGFAAGDIPKVGLNIPLLKRCAIVGADWGGEIRANPALAAEQFGTLLGWIADGSLTPAPVTTRPMAELPQALRDQLDRKLVGKLVMVA</sequence>
<proteinExistence type="predicted"/>
<dbReference type="Pfam" id="PF08240">
    <property type="entry name" value="ADH_N"/>
    <property type="match status" value="1"/>
</dbReference>
<dbReference type="GeneID" id="300655563"/>
<dbReference type="InterPro" id="IPR051397">
    <property type="entry name" value="Zn-ADH-like_protein"/>
</dbReference>
<dbReference type="Gene3D" id="3.90.180.10">
    <property type="entry name" value="Medium-chain alcohol dehydrogenases, catalytic domain"/>
    <property type="match status" value="1"/>
</dbReference>
<dbReference type="Proteomes" id="UP000470384">
    <property type="component" value="Unassembled WGS sequence"/>
</dbReference>
<dbReference type="SUPFAM" id="SSF50129">
    <property type="entry name" value="GroES-like"/>
    <property type="match status" value="1"/>
</dbReference>
<reference evidence="2 3" key="1">
    <citation type="journal article" date="2016" name="Int. J. Syst. Evol. Microbiol.">
        <title>Pyruvatibacter mobilis gen. nov., sp. nov., a marine bacterium from the culture broth of Picochlorum sp. 122.</title>
        <authorList>
            <person name="Wang G."/>
            <person name="Tang M."/>
            <person name="Wu H."/>
            <person name="Dai S."/>
            <person name="Li T."/>
            <person name="Chen C."/>
            <person name="He H."/>
            <person name="Fan J."/>
            <person name="Xiang W."/>
            <person name="Li X."/>
        </authorList>
    </citation>
    <scope>NUCLEOTIDE SEQUENCE [LARGE SCALE GENOMIC DNA]</scope>
    <source>
        <strain evidence="2 3">GYP-11</strain>
    </source>
</reference>
<dbReference type="CDD" id="cd08241">
    <property type="entry name" value="QOR1"/>
    <property type="match status" value="1"/>
</dbReference>
<dbReference type="SMART" id="SM00829">
    <property type="entry name" value="PKS_ER"/>
    <property type="match status" value="1"/>
</dbReference>
<keyword evidence="3" id="KW-1185">Reference proteome</keyword>
<evidence type="ECO:0000313" key="3">
    <source>
        <dbReference type="Proteomes" id="UP000470384"/>
    </source>
</evidence>
<dbReference type="InterPro" id="IPR020843">
    <property type="entry name" value="ER"/>
</dbReference>
<dbReference type="EMBL" id="WXYQ01000007">
    <property type="protein sequence ID" value="NBG96411.1"/>
    <property type="molecule type" value="Genomic_DNA"/>
</dbReference>
<gene>
    <name evidence="2" type="ORF">GTQ45_11770</name>
</gene>
<dbReference type="InterPro" id="IPR011032">
    <property type="entry name" value="GroES-like_sf"/>
</dbReference>
<name>A0A845QEF5_9HYPH</name>
<dbReference type="PANTHER" id="PTHR43677:SF4">
    <property type="entry name" value="QUINONE OXIDOREDUCTASE-LIKE PROTEIN 2"/>
    <property type="match status" value="1"/>
</dbReference>
<dbReference type="SUPFAM" id="SSF51735">
    <property type="entry name" value="NAD(P)-binding Rossmann-fold domains"/>
    <property type="match status" value="1"/>
</dbReference>
<evidence type="ECO:0000259" key="1">
    <source>
        <dbReference type="SMART" id="SM00829"/>
    </source>
</evidence>
<dbReference type="InterPro" id="IPR013149">
    <property type="entry name" value="ADH-like_C"/>
</dbReference>
<dbReference type="InterPro" id="IPR013154">
    <property type="entry name" value="ADH-like_N"/>
</dbReference>
<protein>
    <submittedName>
        <fullName evidence="2">Zinc-binding dehydrogenase</fullName>
    </submittedName>
</protein>
<dbReference type="RefSeq" id="WP_027841119.1">
    <property type="nucleotide sequence ID" value="NZ_BMHN01000001.1"/>
</dbReference>
<accession>A0A845QEF5</accession>
<dbReference type="Gene3D" id="3.40.50.720">
    <property type="entry name" value="NAD(P)-binding Rossmann-like Domain"/>
    <property type="match status" value="1"/>
</dbReference>